<evidence type="ECO:0000256" key="1">
    <source>
        <dbReference type="ARBA" id="ARBA00022723"/>
    </source>
</evidence>
<evidence type="ECO:0000313" key="6">
    <source>
        <dbReference type="EMBL" id="ONK63589.1"/>
    </source>
</evidence>
<evidence type="ECO:0000256" key="3">
    <source>
        <dbReference type="ARBA" id="ARBA00022837"/>
    </source>
</evidence>
<organism evidence="6 7">
    <name type="scientific">Asparagus officinalis</name>
    <name type="common">Garden asparagus</name>
    <dbReference type="NCBI Taxonomy" id="4686"/>
    <lineage>
        <taxon>Eukaryota</taxon>
        <taxon>Viridiplantae</taxon>
        <taxon>Streptophyta</taxon>
        <taxon>Embryophyta</taxon>
        <taxon>Tracheophyta</taxon>
        <taxon>Spermatophyta</taxon>
        <taxon>Magnoliopsida</taxon>
        <taxon>Liliopsida</taxon>
        <taxon>Asparagales</taxon>
        <taxon>Asparagaceae</taxon>
        <taxon>Asparagoideae</taxon>
        <taxon>Asparagus</taxon>
    </lineage>
</organism>
<dbReference type="PROSITE" id="PS51897">
    <property type="entry name" value="ANNEXIN_2"/>
    <property type="match status" value="2"/>
</dbReference>
<evidence type="ECO:0000256" key="5">
    <source>
        <dbReference type="ARBA" id="ARBA00023302"/>
    </source>
</evidence>
<proteinExistence type="predicted"/>
<gene>
    <name evidence="6" type="ORF">A4U43_C07F16820</name>
</gene>
<dbReference type="Gramene" id="ONK63589">
    <property type="protein sequence ID" value="ONK63589"/>
    <property type="gene ID" value="A4U43_C07F16820"/>
</dbReference>
<dbReference type="OMA" id="HEFMRFK"/>
<evidence type="ECO:0000256" key="4">
    <source>
        <dbReference type="ARBA" id="ARBA00023216"/>
    </source>
</evidence>
<reference evidence="7" key="1">
    <citation type="journal article" date="2017" name="Nat. Commun.">
        <title>The asparagus genome sheds light on the origin and evolution of a young Y chromosome.</title>
        <authorList>
            <person name="Harkess A."/>
            <person name="Zhou J."/>
            <person name="Xu C."/>
            <person name="Bowers J.E."/>
            <person name="Van der Hulst R."/>
            <person name="Ayyampalayam S."/>
            <person name="Mercati F."/>
            <person name="Riccardi P."/>
            <person name="McKain M.R."/>
            <person name="Kakrana A."/>
            <person name="Tang H."/>
            <person name="Ray J."/>
            <person name="Groenendijk J."/>
            <person name="Arikit S."/>
            <person name="Mathioni S.M."/>
            <person name="Nakano M."/>
            <person name="Shan H."/>
            <person name="Telgmann-Rauber A."/>
            <person name="Kanno A."/>
            <person name="Yue Z."/>
            <person name="Chen H."/>
            <person name="Li W."/>
            <person name="Chen Y."/>
            <person name="Xu X."/>
            <person name="Zhang Y."/>
            <person name="Luo S."/>
            <person name="Chen H."/>
            <person name="Gao J."/>
            <person name="Mao Z."/>
            <person name="Pires J.C."/>
            <person name="Luo M."/>
            <person name="Kudrna D."/>
            <person name="Wing R.A."/>
            <person name="Meyers B.C."/>
            <person name="Yi K."/>
            <person name="Kong H."/>
            <person name="Lavrijsen P."/>
            <person name="Sunseri F."/>
            <person name="Falavigna A."/>
            <person name="Ye Y."/>
            <person name="Leebens-Mack J.H."/>
            <person name="Chen G."/>
        </authorList>
    </citation>
    <scope>NUCLEOTIDE SEQUENCE [LARGE SCALE GENOMIC DNA]</scope>
    <source>
        <strain evidence="7">cv. DH0086</strain>
    </source>
</reference>
<dbReference type="PRINTS" id="PR00196">
    <property type="entry name" value="ANNEXIN"/>
</dbReference>
<keyword evidence="3" id="KW-0106">Calcium</keyword>
<dbReference type="InterPro" id="IPR001464">
    <property type="entry name" value="Annexin"/>
</dbReference>
<dbReference type="GO" id="GO:0005544">
    <property type="term" value="F:calcium-dependent phospholipid binding"/>
    <property type="evidence" value="ECO:0007669"/>
    <property type="project" value="UniProtKB-KW"/>
</dbReference>
<dbReference type="FunFam" id="1.10.220.10:FF:000014">
    <property type="entry name" value="annexin D4"/>
    <property type="match status" value="1"/>
</dbReference>
<dbReference type="Gene3D" id="1.10.220.10">
    <property type="entry name" value="Annexin"/>
    <property type="match status" value="3"/>
</dbReference>
<keyword evidence="4" id="KW-0041">Annexin</keyword>
<evidence type="ECO:0000256" key="2">
    <source>
        <dbReference type="ARBA" id="ARBA00022737"/>
    </source>
</evidence>
<dbReference type="PANTHER" id="PTHR10502">
    <property type="entry name" value="ANNEXIN"/>
    <property type="match status" value="1"/>
</dbReference>
<dbReference type="GO" id="GO:0005886">
    <property type="term" value="C:plasma membrane"/>
    <property type="evidence" value="ECO:0007669"/>
    <property type="project" value="TreeGrafter"/>
</dbReference>
<dbReference type="EMBL" id="CM007387">
    <property type="protein sequence ID" value="ONK63589.1"/>
    <property type="molecule type" value="Genomic_DNA"/>
</dbReference>
<dbReference type="PANTHER" id="PTHR10502:SF196">
    <property type="entry name" value="ANNEXIN D4"/>
    <property type="match status" value="1"/>
</dbReference>
<accession>A0A5P1EFI4</accession>
<dbReference type="GO" id="GO:0005509">
    <property type="term" value="F:calcium ion binding"/>
    <property type="evidence" value="ECO:0007669"/>
    <property type="project" value="InterPro"/>
</dbReference>
<dbReference type="GO" id="GO:0009651">
    <property type="term" value="P:response to salt stress"/>
    <property type="evidence" value="ECO:0007669"/>
    <property type="project" value="TreeGrafter"/>
</dbReference>
<dbReference type="Proteomes" id="UP000243459">
    <property type="component" value="Chromosome 7"/>
</dbReference>
<dbReference type="SUPFAM" id="SSF47874">
    <property type="entry name" value="Annexin"/>
    <property type="match status" value="1"/>
</dbReference>
<name>A0A5P1EFI4_ASPOF</name>
<sequence length="324" mass="37267">MAHLIAEECEKLTRAFSGFGGLGVEEKELVSVIGNWRHEPEKRSHFRRGCAAPLFNAEVENFERWEDDFVKHLKAEFARFKNVVLLWAMHPWERDARWANHVLHKAHPFAILVEIACTRSTEELLGARRAYHTLFHHSLEEDVAYRVKESNAQLLVGLVSSYRYEGSHVDEERAKLEAKALNDAIKKAGAKKPIENEDIIRILTTRSKPHLKVTFKFYKEMYGKSIEEDIAGDKCLQETVQCLRSPPIYFCKIINRAFKDGAEKNTKEALTRVIVSRSEIDMAEIKEVYHKQYGVKLEDVIAKSTHGNYRDALLSLVTGKEQES</sequence>
<dbReference type="SMART" id="SM00335">
    <property type="entry name" value="ANX"/>
    <property type="match status" value="3"/>
</dbReference>
<keyword evidence="2" id="KW-0677">Repeat</keyword>
<dbReference type="InterPro" id="IPR018502">
    <property type="entry name" value="Annexin_repeat"/>
</dbReference>
<dbReference type="GO" id="GO:0001786">
    <property type="term" value="F:phosphatidylserine binding"/>
    <property type="evidence" value="ECO:0007669"/>
    <property type="project" value="TreeGrafter"/>
</dbReference>
<dbReference type="Pfam" id="PF00191">
    <property type="entry name" value="Annexin"/>
    <property type="match status" value="2"/>
</dbReference>
<dbReference type="InterPro" id="IPR037104">
    <property type="entry name" value="Annexin_sf"/>
</dbReference>
<dbReference type="AlphaFoldDB" id="A0A5P1EFI4"/>
<dbReference type="GO" id="GO:0005737">
    <property type="term" value="C:cytoplasm"/>
    <property type="evidence" value="ECO:0007669"/>
    <property type="project" value="TreeGrafter"/>
</dbReference>
<dbReference type="GO" id="GO:0009408">
    <property type="term" value="P:response to heat"/>
    <property type="evidence" value="ECO:0007669"/>
    <property type="project" value="TreeGrafter"/>
</dbReference>
<keyword evidence="1" id="KW-0479">Metal-binding</keyword>
<dbReference type="GO" id="GO:0009409">
    <property type="term" value="P:response to cold"/>
    <property type="evidence" value="ECO:0007669"/>
    <property type="project" value="TreeGrafter"/>
</dbReference>
<dbReference type="FunFam" id="1.10.220.10:FF:000006">
    <property type="entry name" value="Annexin"/>
    <property type="match status" value="1"/>
</dbReference>
<dbReference type="GO" id="GO:0009414">
    <property type="term" value="P:response to water deprivation"/>
    <property type="evidence" value="ECO:0007669"/>
    <property type="project" value="TreeGrafter"/>
</dbReference>
<keyword evidence="7" id="KW-1185">Reference proteome</keyword>
<keyword evidence="5" id="KW-0111">Calcium/phospholipid-binding</keyword>
<protein>
    <recommendedName>
        <fullName evidence="8">Annexin</fullName>
    </recommendedName>
</protein>
<evidence type="ECO:0008006" key="8">
    <source>
        <dbReference type="Google" id="ProtNLM"/>
    </source>
</evidence>
<dbReference type="OrthoDB" id="37886at2759"/>
<evidence type="ECO:0000313" key="7">
    <source>
        <dbReference type="Proteomes" id="UP000243459"/>
    </source>
</evidence>